<comment type="caution">
    <text evidence="3">The sequence shown here is derived from an EMBL/GenBank/DDBJ whole genome shotgun (WGS) entry which is preliminary data.</text>
</comment>
<proteinExistence type="predicted"/>
<dbReference type="InterPro" id="IPR035927">
    <property type="entry name" value="DUSP-like_sf"/>
</dbReference>
<organism evidence="3 4">
    <name type="scientific">Euplotes crassus</name>
    <dbReference type="NCBI Taxonomy" id="5936"/>
    <lineage>
        <taxon>Eukaryota</taxon>
        <taxon>Sar</taxon>
        <taxon>Alveolata</taxon>
        <taxon>Ciliophora</taxon>
        <taxon>Intramacronucleata</taxon>
        <taxon>Spirotrichea</taxon>
        <taxon>Hypotrichia</taxon>
        <taxon>Euplotida</taxon>
        <taxon>Euplotidae</taxon>
        <taxon>Moneuplotes</taxon>
    </lineage>
</organism>
<feature type="region of interest" description="Disordered" evidence="1">
    <location>
        <begin position="1"/>
        <end position="27"/>
    </location>
</feature>
<dbReference type="Proteomes" id="UP001295684">
    <property type="component" value="Unassembled WGS sequence"/>
</dbReference>
<evidence type="ECO:0000313" key="4">
    <source>
        <dbReference type="Proteomes" id="UP001295684"/>
    </source>
</evidence>
<feature type="compositionally biased region" description="Basic and acidic residues" evidence="1">
    <location>
        <begin position="95"/>
        <end position="115"/>
    </location>
</feature>
<gene>
    <name evidence="3" type="ORF">ECRASSUSDP1_LOCUS29282</name>
</gene>
<name>A0AAD1YAT5_EUPCR</name>
<dbReference type="AlphaFoldDB" id="A0AAD1YAT5"/>
<feature type="domain" description="DUSP" evidence="2">
    <location>
        <begin position="313"/>
        <end position="493"/>
    </location>
</feature>
<evidence type="ECO:0000259" key="2">
    <source>
        <dbReference type="PROSITE" id="PS51283"/>
    </source>
</evidence>
<dbReference type="Gene3D" id="3.30.2230.10">
    <property type="entry name" value="DUSP-like"/>
    <property type="match status" value="1"/>
</dbReference>
<dbReference type="GO" id="GO:0004843">
    <property type="term" value="F:cysteine-type deubiquitinase activity"/>
    <property type="evidence" value="ECO:0007669"/>
    <property type="project" value="InterPro"/>
</dbReference>
<keyword evidence="4" id="KW-1185">Reference proteome</keyword>
<accession>A0AAD1YAT5</accession>
<dbReference type="Pfam" id="PF06337">
    <property type="entry name" value="DUSP"/>
    <property type="match status" value="1"/>
</dbReference>
<evidence type="ECO:0000313" key="3">
    <source>
        <dbReference type="EMBL" id="CAI2387648.1"/>
    </source>
</evidence>
<feature type="region of interest" description="Disordered" evidence="1">
    <location>
        <begin position="91"/>
        <end position="115"/>
    </location>
</feature>
<dbReference type="PROSITE" id="PS51283">
    <property type="entry name" value="DUSP"/>
    <property type="match status" value="1"/>
</dbReference>
<reference evidence="3" key="1">
    <citation type="submission" date="2023-07" db="EMBL/GenBank/DDBJ databases">
        <authorList>
            <consortium name="AG Swart"/>
            <person name="Singh M."/>
            <person name="Singh A."/>
            <person name="Seah K."/>
            <person name="Emmerich C."/>
        </authorList>
    </citation>
    <scope>NUCLEOTIDE SEQUENCE</scope>
    <source>
        <strain evidence="3">DP1</strain>
    </source>
</reference>
<sequence length="493" mass="56396">MNLDRSPRTGNFSLKGTPNAPIPNAPSPLPYIALGTSLATMKQHQVFPKSTSPRKLKNLTSLVKSLVAQRCKPLEEIVRNLRREMKLMKKQLSGMKEEEKKVERKEERKMRKEKLSQDIPTIPVVNRTFGEEMKEMRKSLAPLVPLLGFKAVKVPSKLIHSSRNSEIPHIQTFNDVDEGSNNNPPVVCVDLSERKQSHESKFLDKQSKISGEADDFEAKINKPISPEQSFVGRKPEEETKNMFMIDRSKKHKQIKNTPPVNISSRKNSFWPKCESEESLKMENVPLSTLNNHESLCNTESNVDYYTPSVRFYDNMMPAPEVQKQLILQTNCGDSQLDISSFAISINWWKSWCDYINIEFDELIKNSNLSHNNTSKASESNRESLVKGVNPGDESVLDLVSDLPSIPSPKSPSKPLPDQNLLSWQELYPPPGKIDNSCLIKLAFSEDIAESDSDNQQFEFNKEMMEGYDYVKVTEDVWERLAKWYDYDYELKFA</sequence>
<dbReference type="SUPFAM" id="SSF143791">
    <property type="entry name" value="DUSP-like"/>
    <property type="match status" value="1"/>
</dbReference>
<dbReference type="InterPro" id="IPR006615">
    <property type="entry name" value="Pept_C19_DUSP"/>
</dbReference>
<dbReference type="EMBL" id="CAMPGE010030143">
    <property type="protein sequence ID" value="CAI2387648.1"/>
    <property type="molecule type" value="Genomic_DNA"/>
</dbReference>
<evidence type="ECO:0000256" key="1">
    <source>
        <dbReference type="SAM" id="MobiDB-lite"/>
    </source>
</evidence>
<protein>
    <recommendedName>
        <fullName evidence="2">DUSP domain-containing protein</fullName>
    </recommendedName>
</protein>